<evidence type="ECO:0000313" key="1">
    <source>
        <dbReference type="EMBL" id="TWH64395.1"/>
    </source>
</evidence>
<evidence type="ECO:0000313" key="2">
    <source>
        <dbReference type="Proteomes" id="UP000319627"/>
    </source>
</evidence>
<dbReference type="AlphaFoldDB" id="A0A562I162"/>
<dbReference type="Proteomes" id="UP000319627">
    <property type="component" value="Unassembled WGS sequence"/>
</dbReference>
<reference evidence="1 2" key="1">
    <citation type="submission" date="2019-07" db="EMBL/GenBank/DDBJ databases">
        <title>Genomic Encyclopedia of Type Strains, Phase I: the one thousand microbial genomes (KMG-I) project.</title>
        <authorList>
            <person name="Kyrpides N."/>
        </authorList>
    </citation>
    <scope>NUCLEOTIDE SEQUENCE [LARGE SCALE GENOMIC DNA]</scope>
    <source>
        <strain evidence="1 2">DSM 375</strain>
    </source>
</reference>
<dbReference type="RefSeq" id="WP_144572043.1">
    <property type="nucleotide sequence ID" value="NZ_VLKG01000009.1"/>
</dbReference>
<dbReference type="EMBL" id="VLKG01000009">
    <property type="protein sequence ID" value="TWH64395.1"/>
    <property type="molecule type" value="Genomic_DNA"/>
</dbReference>
<keyword evidence="2" id="KW-1185">Reference proteome</keyword>
<name>A0A562I162_9GAMM</name>
<organism evidence="1 2">
    <name type="scientific">Azomonas agilis</name>
    <dbReference type="NCBI Taxonomy" id="116849"/>
    <lineage>
        <taxon>Bacteria</taxon>
        <taxon>Pseudomonadati</taxon>
        <taxon>Pseudomonadota</taxon>
        <taxon>Gammaproteobacteria</taxon>
        <taxon>Pseudomonadales</taxon>
        <taxon>Pseudomonadaceae</taxon>
        <taxon>Azomonas</taxon>
    </lineage>
</organism>
<comment type="caution">
    <text evidence="1">The sequence shown here is derived from an EMBL/GenBank/DDBJ whole genome shotgun (WGS) entry which is preliminary data.</text>
</comment>
<sequence length="201" mass="23003">MTNQDLLKRLWALDAKQGLSIRTQLLVRRRLCRVLSELRHQIQGERQAQIRKARLQLPNNPSPFDQARIKRLEQTAKGHRIQELAETLRQQIQLGGDLVINQAIYDALGLDELLVLLNVNSADHAWVVEQMGDEPPFFGLVFVPGSENSASREAQRKEHGPVLEACLSSITEVMRHPDFDPEALGRRIRKKNKGKRLKRVK</sequence>
<accession>A0A562I162</accession>
<protein>
    <submittedName>
        <fullName evidence="1">Uncharacterized protein</fullName>
    </submittedName>
</protein>
<proteinExistence type="predicted"/>
<gene>
    <name evidence="1" type="ORF">LX59_02342</name>
</gene>